<keyword evidence="1" id="KW-0812">Transmembrane</keyword>
<keyword evidence="1" id="KW-1133">Transmembrane helix</keyword>
<keyword evidence="1" id="KW-0472">Membrane</keyword>
<sequence>MARAALSGNRGLPGVRPTEGLLLIVTLLGLVCAANSLIDTNYLNIIQEYYEGGLEDAADKKKEFENRIKLSSIIFEEKLEGLHPTLKQLKEATSNSSSLKGFSKAVTDLLVKTRKDYAETLKAHQKEIDYIWSFIKAQEYGED</sequence>
<evidence type="ECO:0000313" key="2">
    <source>
        <dbReference type="EMBL" id="MEQ2245756.1"/>
    </source>
</evidence>
<reference evidence="2 3" key="1">
    <citation type="submission" date="2021-06" db="EMBL/GenBank/DDBJ databases">
        <authorList>
            <person name="Palmer J.M."/>
        </authorList>
    </citation>
    <scope>NUCLEOTIDE SEQUENCE [LARGE SCALE GENOMIC DNA]</scope>
    <source>
        <strain evidence="3">if_2019</strain>
        <tissue evidence="2">Muscle</tissue>
    </source>
</reference>
<evidence type="ECO:0000256" key="1">
    <source>
        <dbReference type="SAM" id="Phobius"/>
    </source>
</evidence>
<protein>
    <submittedName>
        <fullName evidence="2">Uncharacterized protein</fullName>
    </submittedName>
</protein>
<comment type="caution">
    <text evidence="2">The sequence shown here is derived from an EMBL/GenBank/DDBJ whole genome shotgun (WGS) entry which is preliminary data.</text>
</comment>
<organism evidence="2 3">
    <name type="scientific">Ilyodon furcidens</name>
    <name type="common">goldbreast splitfin</name>
    <dbReference type="NCBI Taxonomy" id="33524"/>
    <lineage>
        <taxon>Eukaryota</taxon>
        <taxon>Metazoa</taxon>
        <taxon>Chordata</taxon>
        <taxon>Craniata</taxon>
        <taxon>Vertebrata</taxon>
        <taxon>Euteleostomi</taxon>
        <taxon>Actinopterygii</taxon>
        <taxon>Neopterygii</taxon>
        <taxon>Teleostei</taxon>
        <taxon>Neoteleostei</taxon>
        <taxon>Acanthomorphata</taxon>
        <taxon>Ovalentaria</taxon>
        <taxon>Atherinomorphae</taxon>
        <taxon>Cyprinodontiformes</taxon>
        <taxon>Goodeidae</taxon>
        <taxon>Ilyodon</taxon>
    </lineage>
</organism>
<keyword evidence="3" id="KW-1185">Reference proteome</keyword>
<name>A0ABV0ULX6_9TELE</name>
<dbReference type="Proteomes" id="UP001482620">
    <property type="component" value="Unassembled WGS sequence"/>
</dbReference>
<proteinExistence type="predicted"/>
<feature type="transmembrane region" description="Helical" evidence="1">
    <location>
        <begin position="20"/>
        <end position="38"/>
    </location>
</feature>
<accession>A0ABV0ULX6</accession>
<dbReference type="EMBL" id="JAHRIQ010074332">
    <property type="protein sequence ID" value="MEQ2245756.1"/>
    <property type="molecule type" value="Genomic_DNA"/>
</dbReference>
<evidence type="ECO:0000313" key="3">
    <source>
        <dbReference type="Proteomes" id="UP001482620"/>
    </source>
</evidence>
<gene>
    <name evidence="2" type="ORF">ILYODFUR_031279</name>
</gene>